<evidence type="ECO:0000256" key="5">
    <source>
        <dbReference type="ARBA" id="ARBA00022962"/>
    </source>
</evidence>
<keyword evidence="4 10" id="KW-0378">Hydrolase</keyword>
<comment type="function">
    <text evidence="10">IGPS catalyzes the conversion of PRFAR and glutamine to IGP, AICAR and glutamate. The HisH subunit catalyzes the hydrolysis of glutamine to glutamate and ammonia as part of the synthesis of IGP and AICAR. The resulting ammonia molecule is channeled to the active site of HisF.</text>
</comment>
<dbReference type="NCBIfam" id="TIGR01855">
    <property type="entry name" value="IMP_synth_hisH"/>
    <property type="match status" value="1"/>
</dbReference>
<gene>
    <name evidence="10" type="primary">hisH</name>
    <name evidence="13" type="ORF">PYTT_0262</name>
</gene>
<dbReference type="PIRSF" id="PIRSF000495">
    <property type="entry name" value="Amidotransf_hisH"/>
    <property type="match status" value="1"/>
</dbReference>
<dbReference type="PANTHER" id="PTHR42701:SF1">
    <property type="entry name" value="IMIDAZOLE GLYCEROL PHOSPHATE SYNTHASE SUBUNIT HISH"/>
    <property type="match status" value="1"/>
</dbReference>
<dbReference type="PROSITE" id="PS51273">
    <property type="entry name" value="GATASE_TYPE_1"/>
    <property type="match status" value="1"/>
</dbReference>
<dbReference type="GO" id="GO:0005737">
    <property type="term" value="C:cytoplasm"/>
    <property type="evidence" value="ECO:0007669"/>
    <property type="project" value="UniProtKB-SubCell"/>
</dbReference>
<evidence type="ECO:0000256" key="3">
    <source>
        <dbReference type="ARBA" id="ARBA00022605"/>
    </source>
</evidence>
<keyword evidence="13" id="KW-0808">Transferase</keyword>
<evidence type="ECO:0000256" key="1">
    <source>
        <dbReference type="ARBA" id="ARBA00005091"/>
    </source>
</evidence>
<dbReference type="GO" id="GO:0000105">
    <property type="term" value="P:L-histidine biosynthetic process"/>
    <property type="evidence" value="ECO:0007669"/>
    <property type="project" value="UniProtKB-UniRule"/>
</dbReference>
<evidence type="ECO:0000313" key="14">
    <source>
        <dbReference type="Proteomes" id="UP000176204"/>
    </source>
</evidence>
<dbReference type="UniPathway" id="UPA00031">
    <property type="reaction ID" value="UER00010"/>
</dbReference>
<dbReference type="EC" id="3.5.1.2" evidence="10"/>
<comment type="pathway">
    <text evidence="1 10">Amino-acid biosynthesis; L-histidine biosynthesis; L-histidine from 5-phospho-alpha-D-ribose 1-diphosphate: step 5/9.</text>
</comment>
<feature type="active site" description="Nucleophile" evidence="10 11">
    <location>
        <position position="83"/>
    </location>
</feature>
<dbReference type="RefSeq" id="WP_067772601.1">
    <property type="nucleotide sequence ID" value="NZ_LIGX01000002.1"/>
</dbReference>
<dbReference type="GO" id="GO:0016829">
    <property type="term" value="F:lyase activity"/>
    <property type="evidence" value="ECO:0007669"/>
    <property type="project" value="UniProtKB-KW"/>
</dbReference>
<dbReference type="InterPro" id="IPR017926">
    <property type="entry name" value="GATASE"/>
</dbReference>
<evidence type="ECO:0000256" key="2">
    <source>
        <dbReference type="ARBA" id="ARBA00011152"/>
    </source>
</evidence>
<comment type="subcellular location">
    <subcellularLocation>
        <location evidence="10">Cytoplasm</location>
    </subcellularLocation>
</comment>
<name>A0A1C7PEN9_9BACT</name>
<dbReference type="STRING" id="1679444.PYTT_0262"/>
<dbReference type="OrthoDB" id="9807137at2"/>
<keyword evidence="5 10" id="KW-0315">Glutamine amidotransferase</keyword>
<dbReference type="PATRIC" id="fig|1679444.3.peg.438"/>
<keyword evidence="10" id="KW-0963">Cytoplasm</keyword>
<dbReference type="GO" id="GO:0004359">
    <property type="term" value="F:glutaminase activity"/>
    <property type="evidence" value="ECO:0007669"/>
    <property type="project" value="UniProtKB-EC"/>
</dbReference>
<keyword evidence="3 10" id="KW-0028">Amino-acid biosynthesis</keyword>
<dbReference type="EC" id="4.3.2.10" evidence="10"/>
<keyword evidence="7 10" id="KW-0456">Lyase</keyword>
<evidence type="ECO:0000256" key="9">
    <source>
        <dbReference type="ARBA" id="ARBA00049534"/>
    </source>
</evidence>
<evidence type="ECO:0000313" key="13">
    <source>
        <dbReference type="EMBL" id="SEH72629.1"/>
    </source>
</evidence>
<reference evidence="14" key="1">
    <citation type="submission" date="2016-09" db="EMBL/GenBank/DDBJ databases">
        <authorList>
            <person name="Koehorst J."/>
        </authorList>
    </citation>
    <scope>NUCLEOTIDE SEQUENCE [LARGE SCALE GENOMIC DNA]</scope>
</reference>
<evidence type="ECO:0000256" key="10">
    <source>
        <dbReference type="HAMAP-Rule" id="MF_00278"/>
    </source>
</evidence>
<proteinExistence type="inferred from homology"/>
<feature type="domain" description="Glutamine amidotransferase" evidence="12">
    <location>
        <begin position="8"/>
        <end position="203"/>
    </location>
</feature>
<dbReference type="CDD" id="cd01748">
    <property type="entry name" value="GATase1_IGP_Synthase"/>
    <property type="match status" value="1"/>
</dbReference>
<dbReference type="Gene3D" id="3.40.50.880">
    <property type="match status" value="1"/>
</dbReference>
<dbReference type="InterPro" id="IPR010139">
    <property type="entry name" value="Imidazole-glycPsynth_HisH"/>
</dbReference>
<dbReference type="EMBL" id="LT629973">
    <property type="protein sequence ID" value="SEH72629.1"/>
    <property type="molecule type" value="Genomic_DNA"/>
</dbReference>
<dbReference type="Pfam" id="PF00117">
    <property type="entry name" value="GATase"/>
    <property type="match status" value="1"/>
</dbReference>
<keyword evidence="14" id="KW-1185">Reference proteome</keyword>
<evidence type="ECO:0000259" key="12">
    <source>
        <dbReference type="Pfam" id="PF00117"/>
    </source>
</evidence>
<comment type="catalytic activity">
    <reaction evidence="8 10">
        <text>5-[(5-phospho-1-deoxy-D-ribulos-1-ylimino)methylamino]-1-(5-phospho-beta-D-ribosyl)imidazole-4-carboxamide + L-glutamine = D-erythro-1-(imidazol-4-yl)glycerol 3-phosphate + 5-amino-1-(5-phospho-beta-D-ribosyl)imidazole-4-carboxamide + L-glutamate + H(+)</text>
        <dbReference type="Rhea" id="RHEA:24793"/>
        <dbReference type="ChEBI" id="CHEBI:15378"/>
        <dbReference type="ChEBI" id="CHEBI:29985"/>
        <dbReference type="ChEBI" id="CHEBI:58278"/>
        <dbReference type="ChEBI" id="CHEBI:58359"/>
        <dbReference type="ChEBI" id="CHEBI:58475"/>
        <dbReference type="ChEBI" id="CHEBI:58525"/>
        <dbReference type="EC" id="4.3.2.10"/>
    </reaction>
</comment>
<dbReference type="PANTHER" id="PTHR42701">
    <property type="entry name" value="IMIDAZOLE GLYCEROL PHOSPHATE SYNTHASE SUBUNIT HISH"/>
    <property type="match status" value="1"/>
</dbReference>
<dbReference type="Proteomes" id="UP000176204">
    <property type="component" value="Chromosome I"/>
</dbReference>
<evidence type="ECO:0000256" key="11">
    <source>
        <dbReference type="PIRSR" id="PIRSR000495-1"/>
    </source>
</evidence>
<evidence type="ECO:0000256" key="8">
    <source>
        <dbReference type="ARBA" id="ARBA00047838"/>
    </source>
</evidence>
<feature type="active site" evidence="10 11">
    <location>
        <position position="187"/>
    </location>
</feature>
<evidence type="ECO:0000256" key="6">
    <source>
        <dbReference type="ARBA" id="ARBA00023102"/>
    </source>
</evidence>
<keyword evidence="6 10" id="KW-0368">Histidine biosynthesis</keyword>
<dbReference type="GO" id="GO:0000107">
    <property type="term" value="F:imidazoleglycerol-phosphate synthase activity"/>
    <property type="evidence" value="ECO:0007669"/>
    <property type="project" value="UniProtKB-UniRule"/>
</dbReference>
<dbReference type="HAMAP" id="MF_00278">
    <property type="entry name" value="HisH"/>
    <property type="match status" value="1"/>
</dbReference>
<sequence length="206" mass="22759">MSTSRLGIIDYGAGNLHSVRNTFRAAGYESTLVSQPSHLEGLTHLVLPGVGEFGDCATKLRAQGLEEHVRSWIAEDKPFLGICVGYQILFESGDESPVVPGLGILRGHVRKFPEGDLKVPHMGWNGISLLHPEDPVWQGMDGHPHFYFVHSYYPVPENDEWTAATCSYGGTFAAAVRRGNLVATQFHPEKSQKLGIRFLSNFLTLR</sequence>
<protein>
    <recommendedName>
        <fullName evidence="10">Imidazole glycerol phosphate synthase subunit HisH</fullName>
        <ecNumber evidence="10">4.3.2.10</ecNumber>
    </recommendedName>
    <alternativeName>
        <fullName evidence="10">IGP synthase glutaminase subunit</fullName>
        <ecNumber evidence="10">3.5.1.2</ecNumber>
    </alternativeName>
    <alternativeName>
        <fullName evidence="10">IGP synthase subunit HisH</fullName>
    </alternativeName>
    <alternativeName>
        <fullName evidence="10">ImGP synthase subunit HisH</fullName>
        <shortName evidence="10">IGPS subunit HisH</shortName>
    </alternativeName>
</protein>
<dbReference type="KEGG" id="agl:PYTT_0262"/>
<dbReference type="InterPro" id="IPR029062">
    <property type="entry name" value="Class_I_gatase-like"/>
</dbReference>
<feature type="active site" evidence="10 11">
    <location>
        <position position="189"/>
    </location>
</feature>
<evidence type="ECO:0000256" key="4">
    <source>
        <dbReference type="ARBA" id="ARBA00022801"/>
    </source>
</evidence>
<organism evidence="13 14">
    <name type="scientific">Akkermansia glycaniphila</name>
    <dbReference type="NCBI Taxonomy" id="1679444"/>
    <lineage>
        <taxon>Bacteria</taxon>
        <taxon>Pseudomonadati</taxon>
        <taxon>Verrucomicrobiota</taxon>
        <taxon>Verrucomicrobiia</taxon>
        <taxon>Verrucomicrobiales</taxon>
        <taxon>Akkermansiaceae</taxon>
        <taxon>Akkermansia</taxon>
    </lineage>
</organism>
<dbReference type="SUPFAM" id="SSF52317">
    <property type="entry name" value="Class I glutamine amidotransferase-like"/>
    <property type="match status" value="1"/>
</dbReference>
<comment type="subunit">
    <text evidence="2 10">Heterodimer of HisH and HisF.</text>
</comment>
<evidence type="ECO:0000256" key="7">
    <source>
        <dbReference type="ARBA" id="ARBA00023239"/>
    </source>
</evidence>
<accession>A0A1C7PEN9</accession>
<dbReference type="AlphaFoldDB" id="A0A1C7PEN9"/>
<comment type="catalytic activity">
    <reaction evidence="9 10">
        <text>L-glutamine + H2O = L-glutamate + NH4(+)</text>
        <dbReference type="Rhea" id="RHEA:15889"/>
        <dbReference type="ChEBI" id="CHEBI:15377"/>
        <dbReference type="ChEBI" id="CHEBI:28938"/>
        <dbReference type="ChEBI" id="CHEBI:29985"/>
        <dbReference type="ChEBI" id="CHEBI:58359"/>
        <dbReference type="EC" id="3.5.1.2"/>
    </reaction>
</comment>